<organism evidence="2 3">
    <name type="scientific">Pseudomonas fluorescens</name>
    <dbReference type="NCBI Taxonomy" id="294"/>
    <lineage>
        <taxon>Bacteria</taxon>
        <taxon>Pseudomonadati</taxon>
        <taxon>Pseudomonadota</taxon>
        <taxon>Gammaproteobacteria</taxon>
        <taxon>Pseudomonadales</taxon>
        <taxon>Pseudomonadaceae</taxon>
        <taxon>Pseudomonas</taxon>
    </lineage>
</organism>
<dbReference type="PATRIC" id="fig|294.162.peg.1768"/>
<dbReference type="AlphaFoldDB" id="A0A0P8XTF7"/>
<dbReference type="Pfam" id="PF10947">
    <property type="entry name" value="DUF2628"/>
    <property type="match status" value="1"/>
</dbReference>
<name>A0A0P8XTF7_PSEFL</name>
<accession>A0A0P8XTF7</accession>
<dbReference type="RefSeq" id="WP_057397025.1">
    <property type="nucleotide sequence ID" value="NZ_LJXB01000067.1"/>
</dbReference>
<keyword evidence="1" id="KW-0812">Transmembrane</keyword>
<dbReference type="InterPro" id="IPR024399">
    <property type="entry name" value="DUF2628"/>
</dbReference>
<dbReference type="Proteomes" id="UP000050349">
    <property type="component" value="Unassembled WGS sequence"/>
</dbReference>
<protein>
    <recommendedName>
        <fullName evidence="4">DUF2628 domain-containing protein</fullName>
    </recommendedName>
</protein>
<evidence type="ECO:0000313" key="2">
    <source>
        <dbReference type="EMBL" id="KPU60548.1"/>
    </source>
</evidence>
<reference evidence="2 3" key="1">
    <citation type="submission" date="2015-09" db="EMBL/GenBank/DDBJ databases">
        <authorList>
            <person name="Jackson K.R."/>
            <person name="Lunt B.L."/>
            <person name="Fisher J.N.B."/>
            <person name="Gardner A.V."/>
            <person name="Bailey M.E."/>
            <person name="Deus L.M."/>
            <person name="Earl A.S."/>
            <person name="Gibby P.D."/>
            <person name="Hartmann K.A."/>
            <person name="Liu J.E."/>
            <person name="Manci A.M."/>
            <person name="Nielsen D.A."/>
            <person name="Solomon M.B."/>
            <person name="Breakwell D.P."/>
            <person name="Burnett S.H."/>
            <person name="Grose J.H."/>
        </authorList>
    </citation>
    <scope>NUCLEOTIDE SEQUENCE [LARGE SCALE GENOMIC DNA]</scope>
    <source>
        <strain evidence="2 3">S613</strain>
    </source>
</reference>
<dbReference type="EMBL" id="LJXB01000067">
    <property type="protein sequence ID" value="KPU60548.1"/>
    <property type="molecule type" value="Genomic_DNA"/>
</dbReference>
<sequence length="146" mass="16503">MESHNPYSPPAAVVLELNEQPTDEMIENLPISAVWKERFKAIAHAGGPKLPNLKNLPKPERRKAFSFNILAYLFGPIYYLSKGMWKKSITYLILSVAIVIALSLLLDALGHPKLSDTLKYGVSAFYALRANIDFYKKTVLHSNGWW</sequence>
<keyword evidence="1" id="KW-0472">Membrane</keyword>
<evidence type="ECO:0008006" key="4">
    <source>
        <dbReference type="Google" id="ProtNLM"/>
    </source>
</evidence>
<feature type="transmembrane region" description="Helical" evidence="1">
    <location>
        <begin position="64"/>
        <end position="82"/>
    </location>
</feature>
<proteinExistence type="predicted"/>
<keyword evidence="1" id="KW-1133">Transmembrane helix</keyword>
<evidence type="ECO:0000256" key="1">
    <source>
        <dbReference type="SAM" id="Phobius"/>
    </source>
</evidence>
<gene>
    <name evidence="2" type="ORF">AN403_5005</name>
</gene>
<evidence type="ECO:0000313" key="3">
    <source>
        <dbReference type="Proteomes" id="UP000050349"/>
    </source>
</evidence>
<dbReference type="OrthoDB" id="6945649at2"/>
<feature type="transmembrane region" description="Helical" evidence="1">
    <location>
        <begin position="88"/>
        <end position="109"/>
    </location>
</feature>
<comment type="caution">
    <text evidence="2">The sequence shown here is derived from an EMBL/GenBank/DDBJ whole genome shotgun (WGS) entry which is preliminary data.</text>
</comment>